<reference evidence="10 11" key="1">
    <citation type="submission" date="2020-07" db="EMBL/GenBank/DDBJ databases">
        <title>Sequencing the genomes of 1000 actinobacteria strains.</title>
        <authorList>
            <person name="Klenk H.-P."/>
        </authorList>
    </citation>
    <scope>NUCLEOTIDE SEQUENCE [LARGE SCALE GENOMIC DNA]</scope>
    <source>
        <strain evidence="10 11">DSM 22083</strain>
    </source>
</reference>
<comment type="caution">
    <text evidence="10">The sequence shown here is derived from an EMBL/GenBank/DDBJ whole genome shotgun (WGS) entry which is preliminary data.</text>
</comment>
<name>A0A7Y9LFA0_9ACTN</name>
<comment type="subcellular location">
    <subcellularLocation>
        <location evidence="1">Cell membrane</location>
        <topology evidence="1">Multi-pass membrane protein</topology>
    </subcellularLocation>
</comment>
<accession>A0A7Y9LFA0</accession>
<organism evidence="10 11">
    <name type="scientific">Microlunatus parietis</name>
    <dbReference type="NCBI Taxonomy" id="682979"/>
    <lineage>
        <taxon>Bacteria</taxon>
        <taxon>Bacillati</taxon>
        <taxon>Actinomycetota</taxon>
        <taxon>Actinomycetes</taxon>
        <taxon>Propionibacteriales</taxon>
        <taxon>Propionibacteriaceae</taxon>
        <taxon>Microlunatus</taxon>
    </lineage>
</organism>
<evidence type="ECO:0000256" key="7">
    <source>
        <dbReference type="SAM" id="Phobius"/>
    </source>
</evidence>
<dbReference type="PANTHER" id="PTHR24221:SF590">
    <property type="entry name" value="COMPONENT LINKED WITH THE ASSEMBLY OF CYTOCHROME' TRANSPORT TRANSMEMBRANE ATP-BINDING PROTEIN ABC TRANSPORTER CYDD-RELATED"/>
    <property type="match status" value="1"/>
</dbReference>
<dbReference type="GO" id="GO:0140359">
    <property type="term" value="F:ABC-type transporter activity"/>
    <property type="evidence" value="ECO:0007669"/>
    <property type="project" value="InterPro"/>
</dbReference>
<dbReference type="SMART" id="SM00382">
    <property type="entry name" value="AAA"/>
    <property type="match status" value="1"/>
</dbReference>
<dbReference type="GO" id="GO:0005524">
    <property type="term" value="F:ATP binding"/>
    <property type="evidence" value="ECO:0007669"/>
    <property type="project" value="UniProtKB-KW"/>
</dbReference>
<evidence type="ECO:0000259" key="8">
    <source>
        <dbReference type="PROSITE" id="PS50893"/>
    </source>
</evidence>
<evidence type="ECO:0000256" key="3">
    <source>
        <dbReference type="ARBA" id="ARBA00022741"/>
    </source>
</evidence>
<dbReference type="Pfam" id="PF00005">
    <property type="entry name" value="ABC_tran"/>
    <property type="match status" value="1"/>
</dbReference>
<evidence type="ECO:0000256" key="1">
    <source>
        <dbReference type="ARBA" id="ARBA00004651"/>
    </source>
</evidence>
<dbReference type="AlphaFoldDB" id="A0A7Y9LFA0"/>
<evidence type="ECO:0000313" key="11">
    <source>
        <dbReference type="Proteomes" id="UP000569914"/>
    </source>
</evidence>
<keyword evidence="5 7" id="KW-1133">Transmembrane helix</keyword>
<keyword evidence="11" id="KW-1185">Reference proteome</keyword>
<dbReference type="InterPro" id="IPR003439">
    <property type="entry name" value="ABC_transporter-like_ATP-bd"/>
</dbReference>
<dbReference type="InterPro" id="IPR027417">
    <property type="entry name" value="P-loop_NTPase"/>
</dbReference>
<dbReference type="SUPFAM" id="SSF90123">
    <property type="entry name" value="ABC transporter transmembrane region"/>
    <property type="match status" value="1"/>
</dbReference>
<evidence type="ECO:0000256" key="6">
    <source>
        <dbReference type="ARBA" id="ARBA00023136"/>
    </source>
</evidence>
<dbReference type="InterPro" id="IPR011527">
    <property type="entry name" value="ABC1_TM_dom"/>
</dbReference>
<dbReference type="Gene3D" id="3.40.50.300">
    <property type="entry name" value="P-loop containing nucleotide triphosphate hydrolases"/>
    <property type="match status" value="1"/>
</dbReference>
<feature type="transmembrane region" description="Helical" evidence="7">
    <location>
        <begin position="73"/>
        <end position="95"/>
    </location>
</feature>
<dbReference type="InterPro" id="IPR036640">
    <property type="entry name" value="ABC1_TM_sf"/>
</dbReference>
<protein>
    <submittedName>
        <fullName evidence="10">ATP-binding cassette subfamily B protein</fullName>
    </submittedName>
</protein>
<dbReference type="GO" id="GO:0005886">
    <property type="term" value="C:plasma membrane"/>
    <property type="evidence" value="ECO:0007669"/>
    <property type="project" value="UniProtKB-SubCell"/>
</dbReference>
<evidence type="ECO:0000256" key="2">
    <source>
        <dbReference type="ARBA" id="ARBA00022692"/>
    </source>
</evidence>
<dbReference type="Proteomes" id="UP000569914">
    <property type="component" value="Unassembled WGS sequence"/>
</dbReference>
<proteinExistence type="predicted"/>
<feature type="transmembrane region" description="Helical" evidence="7">
    <location>
        <begin position="263"/>
        <end position="281"/>
    </location>
</feature>
<sequence length="596" mass="63268">MASSQDLTLFAALSAALRISWLAVRDAARHGTGWFVAASVLSLCHALVPPAEVLLLKRLLDEIAAPVRNPQHLATALAALTVVVGLNFSIGYLALTASQRTGLRLGWHCRTGLARAAAGLPPHRLAEPEVSTALQAAELGIEPLSRVPGNVLQLLGTAVTAIGLCAAIFTFSPFAGVLVLSALLPTVVAMTFIARVEARGWPPVAAAQRRSTYAMEQLLQQRSGTELALLGTGDKIAKRVSREQRRKVALLDKVLAADMRWETAASTGTAVLLAAALWAMINSGAGAAVAAAAIAGILSGLSAIRFTGHAFGNIMSTAPQADSYYGMVAEPAIEPPTAPARRTRRIELDRLTVRYPGQPRPAVDGVSLTVERGEMIALVGSNGAGKTTTVNALVGIVPPEAGAIMIDGRPARFPLQPELLADVGLLNQEFGRYEFTVREAVELGTPRTGVGDAELWTALDAARLGDLVRTLPDGLDTQLGQQWGGVGLSGGQWQRLALARICLRDAGVWILDEPTSAIDAEAEAEIFAELQQNKENRITIVVSHRAWTLRGVDRIYVFDEGRIVQVGSYRELLDQPGRFADLFAEQLAGDQTGRAS</sequence>
<feature type="transmembrane region" description="Helical" evidence="7">
    <location>
        <begin position="151"/>
        <end position="169"/>
    </location>
</feature>
<keyword evidence="6 7" id="KW-0472">Membrane</keyword>
<dbReference type="GO" id="GO:0016887">
    <property type="term" value="F:ATP hydrolysis activity"/>
    <property type="evidence" value="ECO:0007669"/>
    <property type="project" value="InterPro"/>
</dbReference>
<evidence type="ECO:0000256" key="5">
    <source>
        <dbReference type="ARBA" id="ARBA00022989"/>
    </source>
</evidence>
<dbReference type="Gene3D" id="1.20.1560.10">
    <property type="entry name" value="ABC transporter type 1, transmembrane domain"/>
    <property type="match status" value="1"/>
</dbReference>
<feature type="domain" description="ABC transmembrane type-1" evidence="9">
    <location>
        <begin position="36"/>
        <end position="316"/>
    </location>
</feature>
<evidence type="ECO:0000259" key="9">
    <source>
        <dbReference type="PROSITE" id="PS50929"/>
    </source>
</evidence>
<feature type="domain" description="ABC transporter" evidence="8">
    <location>
        <begin position="346"/>
        <end position="585"/>
    </location>
</feature>
<keyword evidence="4 10" id="KW-0067">ATP-binding</keyword>
<dbReference type="EMBL" id="JACCBU010000001">
    <property type="protein sequence ID" value="NYE74638.1"/>
    <property type="molecule type" value="Genomic_DNA"/>
</dbReference>
<gene>
    <name evidence="10" type="ORF">BKA15_005967</name>
</gene>
<dbReference type="PROSITE" id="PS50929">
    <property type="entry name" value="ABC_TM1F"/>
    <property type="match status" value="1"/>
</dbReference>
<dbReference type="SUPFAM" id="SSF52540">
    <property type="entry name" value="P-loop containing nucleoside triphosphate hydrolases"/>
    <property type="match status" value="1"/>
</dbReference>
<evidence type="ECO:0000256" key="4">
    <source>
        <dbReference type="ARBA" id="ARBA00022840"/>
    </source>
</evidence>
<keyword evidence="2 7" id="KW-0812">Transmembrane</keyword>
<keyword evidence="3" id="KW-0547">Nucleotide-binding</keyword>
<evidence type="ECO:0000313" key="10">
    <source>
        <dbReference type="EMBL" id="NYE74638.1"/>
    </source>
</evidence>
<dbReference type="PANTHER" id="PTHR24221">
    <property type="entry name" value="ATP-BINDING CASSETTE SUB-FAMILY B"/>
    <property type="match status" value="1"/>
</dbReference>
<dbReference type="PROSITE" id="PS50893">
    <property type="entry name" value="ABC_TRANSPORTER_2"/>
    <property type="match status" value="1"/>
</dbReference>
<dbReference type="InterPro" id="IPR039421">
    <property type="entry name" value="Type_1_exporter"/>
</dbReference>
<dbReference type="RefSeq" id="WP_312879525.1">
    <property type="nucleotide sequence ID" value="NZ_JACCBU010000001.1"/>
</dbReference>
<dbReference type="InterPro" id="IPR003593">
    <property type="entry name" value="AAA+_ATPase"/>
</dbReference>